<dbReference type="Pfam" id="PF18089">
    <property type="entry name" value="DAPG_hydrolase"/>
    <property type="match status" value="1"/>
</dbReference>
<keyword evidence="7" id="KW-1185">Reference proteome</keyword>
<dbReference type="GeneID" id="63780952"/>
<reference evidence="6 7" key="1">
    <citation type="submission" date="2016-07" db="EMBL/GenBank/DDBJ databases">
        <title>Pervasive Adenine N6-methylation of Active Genes in Fungi.</title>
        <authorList>
            <consortium name="DOE Joint Genome Institute"/>
            <person name="Mondo S.J."/>
            <person name="Dannebaum R.O."/>
            <person name="Kuo R.C."/>
            <person name="Labutti K."/>
            <person name="Haridas S."/>
            <person name="Kuo A."/>
            <person name="Salamov A."/>
            <person name="Ahrendt S.R."/>
            <person name="Lipzen A."/>
            <person name="Sullivan W."/>
            <person name="Andreopoulos W.B."/>
            <person name="Clum A."/>
            <person name="Lindquist E."/>
            <person name="Daum C."/>
            <person name="Ramamoorthy G.K."/>
            <person name="Gryganskyi A."/>
            <person name="Culley D."/>
            <person name="Magnuson J.K."/>
            <person name="James T.Y."/>
            <person name="O'Malley M.A."/>
            <person name="Stajich J.E."/>
            <person name="Spatafora J.W."/>
            <person name="Visel A."/>
            <person name="Grigoriev I.V."/>
        </authorList>
    </citation>
    <scope>NUCLEOTIDE SEQUENCE [LARGE SCALE GENOMIC DNA]</scope>
    <source>
        <strain evidence="6 7">CBS 129021</strain>
    </source>
</reference>
<evidence type="ECO:0000256" key="4">
    <source>
        <dbReference type="ARBA" id="ARBA00022833"/>
    </source>
</evidence>
<evidence type="ECO:0000313" key="7">
    <source>
        <dbReference type="Proteomes" id="UP000193689"/>
    </source>
</evidence>
<feature type="domain" description="DAPG hydrolase PhiG" evidence="5">
    <location>
        <begin position="72"/>
        <end position="295"/>
    </location>
</feature>
<proteinExistence type="predicted"/>
<evidence type="ECO:0000259" key="5">
    <source>
        <dbReference type="Pfam" id="PF18089"/>
    </source>
</evidence>
<keyword evidence="2" id="KW-0479">Metal-binding</keyword>
<evidence type="ECO:0000256" key="3">
    <source>
        <dbReference type="ARBA" id="ARBA00022801"/>
    </source>
</evidence>
<dbReference type="GO" id="GO:0016787">
    <property type="term" value="F:hydrolase activity"/>
    <property type="evidence" value="ECO:0007669"/>
    <property type="project" value="UniProtKB-KW"/>
</dbReference>
<evidence type="ECO:0000256" key="1">
    <source>
        <dbReference type="ARBA" id="ARBA00001947"/>
    </source>
</evidence>
<dbReference type="AlphaFoldDB" id="A0A1Y2DSR0"/>
<dbReference type="Proteomes" id="UP000193689">
    <property type="component" value="Unassembled WGS sequence"/>
</dbReference>
<organism evidence="6 7">
    <name type="scientific">Pseudomassariella vexata</name>
    <dbReference type="NCBI Taxonomy" id="1141098"/>
    <lineage>
        <taxon>Eukaryota</taxon>
        <taxon>Fungi</taxon>
        <taxon>Dikarya</taxon>
        <taxon>Ascomycota</taxon>
        <taxon>Pezizomycotina</taxon>
        <taxon>Sordariomycetes</taxon>
        <taxon>Xylariomycetidae</taxon>
        <taxon>Amphisphaeriales</taxon>
        <taxon>Pseudomassariaceae</taxon>
        <taxon>Pseudomassariella</taxon>
    </lineage>
</organism>
<keyword evidence="3" id="KW-0378">Hydrolase</keyword>
<keyword evidence="4" id="KW-0862">Zinc</keyword>
<dbReference type="RefSeq" id="XP_040713772.1">
    <property type="nucleotide sequence ID" value="XM_040864740.1"/>
</dbReference>
<dbReference type="InParanoid" id="A0A1Y2DSR0"/>
<dbReference type="InterPro" id="IPR041526">
    <property type="entry name" value="DAPG_hydrolase"/>
</dbReference>
<comment type="caution">
    <text evidence="6">The sequence shown here is derived from an EMBL/GenBank/DDBJ whole genome shotgun (WGS) entry which is preliminary data.</text>
</comment>
<dbReference type="EMBL" id="MCFJ01000010">
    <property type="protein sequence ID" value="ORY61695.1"/>
    <property type="molecule type" value="Genomic_DNA"/>
</dbReference>
<evidence type="ECO:0000313" key="6">
    <source>
        <dbReference type="EMBL" id="ORY61695.1"/>
    </source>
</evidence>
<evidence type="ECO:0000256" key="2">
    <source>
        <dbReference type="ARBA" id="ARBA00022723"/>
    </source>
</evidence>
<sequence>MSHQDTSSRSTLGPLELVPVTFYPLGTQKHFERTEQRIKNKPYAKYLHSSLSLYPDIIPALKKPINPKDFLQIARVAHLLEPGYHEIENGWCALNDGTAYVASKTRFPGATGEMIDWWFWWHSVEPERYALWYPYNHVSAQSSFQDRLHRDDLSHREKWLGSTHKVTEFIGPQYMKIRIQFVNPAYFGLPWDKLEGAGYAAAVCAVLWDAWLPMKVGEFLHLWRRKDYGLELRSRYWLGHQVYFDLVGLKIPVDYLGGILGFKQRLAGENIAYEQFLHDQIEFTNLGIILPGLFEEFGQDKMNGR</sequence>
<comment type="cofactor">
    <cofactor evidence="1">
        <name>Zn(2+)</name>
        <dbReference type="ChEBI" id="CHEBI:29105"/>
    </cofactor>
</comment>
<protein>
    <submittedName>
        <fullName evidence="6">PhlG protein</fullName>
    </submittedName>
</protein>
<dbReference type="GO" id="GO:0046872">
    <property type="term" value="F:metal ion binding"/>
    <property type="evidence" value="ECO:0007669"/>
    <property type="project" value="UniProtKB-KW"/>
</dbReference>
<gene>
    <name evidence="6" type="ORF">BCR38DRAFT_495524</name>
</gene>
<accession>A0A1Y2DSR0</accession>
<name>A0A1Y2DSR0_9PEZI</name>
<dbReference type="OrthoDB" id="3335931at2759"/>